<evidence type="ECO:0000313" key="2">
    <source>
        <dbReference type="Proteomes" id="UP000824201"/>
    </source>
</evidence>
<dbReference type="Pfam" id="PF08282">
    <property type="entry name" value="Hydrolase_3"/>
    <property type="match status" value="1"/>
</dbReference>
<dbReference type="Proteomes" id="UP000824201">
    <property type="component" value="Unassembled WGS sequence"/>
</dbReference>
<sequence length="281" mass="32499">MAKLILLDIDGTLRDERFGVPESIPKVLKLCEKQHYNVGICTGRGVGMIQEDVKKLNIQTLIAGGGSYIAHGGVIIKDESFDWRKIEKIWNSILINETQIACSLESQDKIFMNQSAVNILNEMNRRKCERLTNEQRQYFEQQQTIIYENNFKQFLARFYPIHKICLWCQPEDFQIVKDIFGEEHIVLAQKGRWEQYHYYEIIKKGSNKGNAIEELCRYMEIAQKDTIAFGDGKNDIDMFKSSGVGVAMKNSDSELLMFADSVCETPMEDGIYKELKRRSLI</sequence>
<dbReference type="SFLD" id="SFLDS00003">
    <property type="entry name" value="Haloacid_Dehalogenase"/>
    <property type="match status" value="1"/>
</dbReference>
<reference evidence="1" key="1">
    <citation type="submission" date="2020-10" db="EMBL/GenBank/DDBJ databases">
        <authorList>
            <person name="Gilroy R."/>
        </authorList>
    </citation>
    <scope>NUCLEOTIDE SEQUENCE</scope>
    <source>
        <strain evidence="1">ChiW13-3771</strain>
    </source>
</reference>
<dbReference type="SUPFAM" id="SSF56784">
    <property type="entry name" value="HAD-like"/>
    <property type="match status" value="1"/>
</dbReference>
<keyword evidence="1" id="KW-0378">Hydrolase</keyword>
<accession>A0A9D1EG29</accession>
<organism evidence="1 2">
    <name type="scientific">Candidatus Fimimorpha faecalis</name>
    <dbReference type="NCBI Taxonomy" id="2840824"/>
    <lineage>
        <taxon>Bacteria</taxon>
        <taxon>Bacillati</taxon>
        <taxon>Bacillota</taxon>
        <taxon>Clostridia</taxon>
        <taxon>Eubacteriales</taxon>
        <taxon>Candidatus Fimimorpha</taxon>
    </lineage>
</organism>
<dbReference type="InterPro" id="IPR006379">
    <property type="entry name" value="HAD-SF_hydro_IIB"/>
</dbReference>
<dbReference type="InterPro" id="IPR036412">
    <property type="entry name" value="HAD-like_sf"/>
</dbReference>
<comment type="caution">
    <text evidence="1">The sequence shown here is derived from an EMBL/GenBank/DDBJ whole genome shotgun (WGS) entry which is preliminary data.</text>
</comment>
<proteinExistence type="predicted"/>
<dbReference type="SFLD" id="SFLDG01144">
    <property type="entry name" value="C2.B.4:_PGP_Like"/>
    <property type="match status" value="1"/>
</dbReference>
<protein>
    <submittedName>
        <fullName evidence="1">Cof-type HAD-IIB family hydrolase</fullName>
    </submittedName>
</protein>
<dbReference type="NCBIfam" id="TIGR00099">
    <property type="entry name" value="Cof-subfamily"/>
    <property type="match status" value="1"/>
</dbReference>
<evidence type="ECO:0000313" key="1">
    <source>
        <dbReference type="EMBL" id="HIR89752.1"/>
    </source>
</evidence>
<dbReference type="PANTHER" id="PTHR10000">
    <property type="entry name" value="PHOSPHOSERINE PHOSPHATASE"/>
    <property type="match status" value="1"/>
</dbReference>
<dbReference type="InterPro" id="IPR023214">
    <property type="entry name" value="HAD_sf"/>
</dbReference>
<dbReference type="GO" id="GO:0000287">
    <property type="term" value="F:magnesium ion binding"/>
    <property type="evidence" value="ECO:0007669"/>
    <property type="project" value="TreeGrafter"/>
</dbReference>
<dbReference type="InterPro" id="IPR000150">
    <property type="entry name" value="Cof"/>
</dbReference>
<dbReference type="GO" id="GO:0016791">
    <property type="term" value="F:phosphatase activity"/>
    <property type="evidence" value="ECO:0007669"/>
    <property type="project" value="TreeGrafter"/>
</dbReference>
<dbReference type="GO" id="GO:0005829">
    <property type="term" value="C:cytosol"/>
    <property type="evidence" value="ECO:0007669"/>
    <property type="project" value="TreeGrafter"/>
</dbReference>
<dbReference type="Gene3D" id="3.30.1240.10">
    <property type="match status" value="1"/>
</dbReference>
<dbReference type="Gene3D" id="3.40.50.1000">
    <property type="entry name" value="HAD superfamily/HAD-like"/>
    <property type="match status" value="1"/>
</dbReference>
<dbReference type="PANTHER" id="PTHR10000:SF25">
    <property type="entry name" value="PHOSPHATASE YKRA-RELATED"/>
    <property type="match status" value="1"/>
</dbReference>
<dbReference type="AlphaFoldDB" id="A0A9D1EG29"/>
<dbReference type="SFLD" id="SFLDG01140">
    <property type="entry name" value="C2.B:_Phosphomannomutase_and_P"/>
    <property type="match status" value="1"/>
</dbReference>
<gene>
    <name evidence="1" type="ORF">IAC96_12480</name>
</gene>
<dbReference type="EMBL" id="DVHN01000176">
    <property type="protein sequence ID" value="HIR89752.1"/>
    <property type="molecule type" value="Genomic_DNA"/>
</dbReference>
<dbReference type="NCBIfam" id="TIGR01484">
    <property type="entry name" value="HAD-SF-IIB"/>
    <property type="match status" value="1"/>
</dbReference>
<name>A0A9D1EG29_9FIRM</name>
<reference evidence="1" key="2">
    <citation type="journal article" date="2021" name="PeerJ">
        <title>Extensive microbial diversity within the chicken gut microbiome revealed by metagenomics and culture.</title>
        <authorList>
            <person name="Gilroy R."/>
            <person name="Ravi A."/>
            <person name="Getino M."/>
            <person name="Pursley I."/>
            <person name="Horton D.L."/>
            <person name="Alikhan N.F."/>
            <person name="Baker D."/>
            <person name="Gharbi K."/>
            <person name="Hall N."/>
            <person name="Watson M."/>
            <person name="Adriaenssens E.M."/>
            <person name="Foster-Nyarko E."/>
            <person name="Jarju S."/>
            <person name="Secka A."/>
            <person name="Antonio M."/>
            <person name="Oren A."/>
            <person name="Chaudhuri R.R."/>
            <person name="La Ragione R."/>
            <person name="Hildebrand F."/>
            <person name="Pallen M.J."/>
        </authorList>
    </citation>
    <scope>NUCLEOTIDE SEQUENCE</scope>
    <source>
        <strain evidence="1">ChiW13-3771</strain>
    </source>
</reference>